<dbReference type="PANTHER" id="PTHR47338">
    <property type="entry name" value="ZN(II)2CYS6 TRANSCRIPTION FACTOR (EUROFUNG)-RELATED"/>
    <property type="match status" value="1"/>
</dbReference>
<dbReference type="EMBL" id="KV875096">
    <property type="protein sequence ID" value="OIW30534.1"/>
    <property type="molecule type" value="Genomic_DNA"/>
</dbReference>
<dbReference type="InParanoid" id="A0A1J7ISR5"/>
<feature type="compositionally biased region" description="Low complexity" evidence="6">
    <location>
        <begin position="30"/>
        <end position="40"/>
    </location>
</feature>
<evidence type="ECO:0000256" key="2">
    <source>
        <dbReference type="ARBA" id="ARBA00022723"/>
    </source>
</evidence>
<evidence type="ECO:0000313" key="9">
    <source>
        <dbReference type="Proteomes" id="UP000182658"/>
    </source>
</evidence>
<dbReference type="GO" id="GO:0006351">
    <property type="term" value="P:DNA-templated transcription"/>
    <property type="evidence" value="ECO:0007669"/>
    <property type="project" value="InterPro"/>
</dbReference>
<keyword evidence="2" id="KW-0479">Metal-binding</keyword>
<evidence type="ECO:0000256" key="5">
    <source>
        <dbReference type="ARBA" id="ARBA00023242"/>
    </source>
</evidence>
<dbReference type="GO" id="GO:0003677">
    <property type="term" value="F:DNA binding"/>
    <property type="evidence" value="ECO:0007669"/>
    <property type="project" value="InterPro"/>
</dbReference>
<dbReference type="GO" id="GO:0008270">
    <property type="term" value="F:zinc ion binding"/>
    <property type="evidence" value="ECO:0007669"/>
    <property type="project" value="InterPro"/>
</dbReference>
<reference evidence="8 9" key="1">
    <citation type="submission" date="2016-10" db="EMBL/GenBank/DDBJ databases">
        <title>Draft genome sequence of Coniochaeta ligniaria NRRL30616, a lignocellulolytic fungus for bioabatement of inhibitors in plant biomass hydrolysates.</title>
        <authorList>
            <consortium name="DOE Joint Genome Institute"/>
            <person name="Jimenez D.J."/>
            <person name="Hector R.E."/>
            <person name="Riley R."/>
            <person name="Sun H."/>
            <person name="Grigoriev I.V."/>
            <person name="Van Elsas J.D."/>
            <person name="Nichols N.N."/>
        </authorList>
    </citation>
    <scope>NUCLEOTIDE SEQUENCE [LARGE SCALE GENOMIC DNA]</scope>
    <source>
        <strain evidence="8 9">NRRL 30616</strain>
    </source>
</reference>
<gene>
    <name evidence="8" type="ORF">CONLIGDRAFT_630509</name>
</gene>
<feature type="domain" description="Xylanolytic transcriptional activator regulatory" evidence="7">
    <location>
        <begin position="108"/>
        <end position="298"/>
    </location>
</feature>
<proteinExistence type="predicted"/>
<keyword evidence="4" id="KW-0804">Transcription</keyword>
<keyword evidence="3" id="KW-0805">Transcription regulation</keyword>
<dbReference type="OrthoDB" id="3862662at2759"/>
<evidence type="ECO:0000256" key="6">
    <source>
        <dbReference type="SAM" id="MobiDB-lite"/>
    </source>
</evidence>
<dbReference type="AlphaFoldDB" id="A0A1J7ISR5"/>
<keyword evidence="5" id="KW-0539">Nucleus</keyword>
<dbReference type="CDD" id="cd12148">
    <property type="entry name" value="fungal_TF_MHR"/>
    <property type="match status" value="1"/>
</dbReference>
<feature type="region of interest" description="Disordered" evidence="6">
    <location>
        <begin position="17"/>
        <end position="44"/>
    </location>
</feature>
<dbReference type="Pfam" id="PF04082">
    <property type="entry name" value="Fungal_trans"/>
    <property type="match status" value="1"/>
</dbReference>
<accession>A0A1J7ISR5</accession>
<evidence type="ECO:0000259" key="7">
    <source>
        <dbReference type="Pfam" id="PF04082"/>
    </source>
</evidence>
<sequence length="503" mass="55003">MPTCNICTQLGIECSYPTRRGEKNNSGAEAQTATPTAQAPVGPVNSFSYSPRELDPVSVSGAAAAVSFIAPEVFRQAELTLPQPKPPIPTEVTTQIGDVSSIRDMATTFFKTVHVWMPIISKKRFFIHALNPLSQRGPDRSLLILCMKLCCTPPSNDNDDGRSPIYRAAKRFHFEVEAAGVLSIHVLQATLLIAIYEMGHGIYPAAFLTVGACARYGMALGIHSLNQDSVEDEERQRPWMDSEEVRRAWWAVMVLDRLLNITNPVRWLSIDDPTYDTLLPVDDKAWDQGTTSHAGAVPLSAGFDIEMGLFARIAQATHLVSQALHVTSSSLSAAGRSAALVDETAQLRRTILALVQTADKEAAVRQLEYCPQSSICFSALLLLQAHNTQTPAKDANDRTAKPAETLLPETEFVLKDLSRMAKRVCAEWDESCANQVSLFLMLVVYQAASAILRLSDGNPDDLTQEALDALKDLLRRLAPRWRVAGIYLSILASEEATAAMAAI</sequence>
<evidence type="ECO:0000313" key="8">
    <source>
        <dbReference type="EMBL" id="OIW30534.1"/>
    </source>
</evidence>
<dbReference type="PANTHER" id="PTHR47338:SF20">
    <property type="entry name" value="ZN(II)2CYS6 TRANSCRIPTION FACTOR (EUROFUNG)"/>
    <property type="match status" value="1"/>
</dbReference>
<evidence type="ECO:0000256" key="4">
    <source>
        <dbReference type="ARBA" id="ARBA00023163"/>
    </source>
</evidence>
<name>A0A1J7ISR5_9PEZI</name>
<evidence type="ECO:0000256" key="3">
    <source>
        <dbReference type="ARBA" id="ARBA00023015"/>
    </source>
</evidence>
<dbReference type="STRING" id="1408157.A0A1J7ISR5"/>
<evidence type="ECO:0000256" key="1">
    <source>
        <dbReference type="ARBA" id="ARBA00004123"/>
    </source>
</evidence>
<organism evidence="8 9">
    <name type="scientific">Coniochaeta ligniaria NRRL 30616</name>
    <dbReference type="NCBI Taxonomy" id="1408157"/>
    <lineage>
        <taxon>Eukaryota</taxon>
        <taxon>Fungi</taxon>
        <taxon>Dikarya</taxon>
        <taxon>Ascomycota</taxon>
        <taxon>Pezizomycotina</taxon>
        <taxon>Sordariomycetes</taxon>
        <taxon>Sordariomycetidae</taxon>
        <taxon>Coniochaetales</taxon>
        <taxon>Coniochaetaceae</taxon>
        <taxon>Coniochaeta</taxon>
    </lineage>
</organism>
<protein>
    <recommendedName>
        <fullName evidence="7">Xylanolytic transcriptional activator regulatory domain-containing protein</fullName>
    </recommendedName>
</protein>
<dbReference type="Proteomes" id="UP000182658">
    <property type="component" value="Unassembled WGS sequence"/>
</dbReference>
<dbReference type="GO" id="GO:0005634">
    <property type="term" value="C:nucleus"/>
    <property type="evidence" value="ECO:0007669"/>
    <property type="project" value="UniProtKB-SubCell"/>
</dbReference>
<keyword evidence="9" id="KW-1185">Reference proteome</keyword>
<dbReference type="InterPro" id="IPR007219">
    <property type="entry name" value="XnlR_reg_dom"/>
</dbReference>
<comment type="subcellular location">
    <subcellularLocation>
        <location evidence="1">Nucleus</location>
    </subcellularLocation>
</comment>
<dbReference type="InterPro" id="IPR050815">
    <property type="entry name" value="TF_fung"/>
</dbReference>
<dbReference type="GO" id="GO:0000981">
    <property type="term" value="F:DNA-binding transcription factor activity, RNA polymerase II-specific"/>
    <property type="evidence" value="ECO:0007669"/>
    <property type="project" value="InterPro"/>
</dbReference>